<dbReference type="InParanoid" id="A0A673W267"/>
<keyword evidence="1" id="KW-1133">Transmembrane helix</keyword>
<protein>
    <recommendedName>
        <fullName evidence="4">Small integral membrane protein 32</fullName>
    </recommendedName>
</protein>
<dbReference type="OMA" id="NVSHGPV"/>
<gene>
    <name evidence="2" type="primary">smim32</name>
</gene>
<proteinExistence type="predicted"/>
<dbReference type="Ensembl" id="ENSSTUT00000002809.1">
    <property type="protein sequence ID" value="ENSSTUP00000002637.1"/>
    <property type="gene ID" value="ENSSTUG00000001366.1"/>
</dbReference>
<evidence type="ECO:0000313" key="2">
    <source>
        <dbReference type="Ensembl" id="ENSSTUP00000002637.1"/>
    </source>
</evidence>
<keyword evidence="3" id="KW-1185">Reference proteome</keyword>
<keyword evidence="1" id="KW-0472">Membrane</keyword>
<reference evidence="2" key="1">
    <citation type="submission" date="2025-08" db="UniProtKB">
        <authorList>
            <consortium name="Ensembl"/>
        </authorList>
    </citation>
    <scope>IDENTIFICATION</scope>
</reference>
<name>A0A673W267_SALTR</name>
<dbReference type="GeneTree" id="ENSGT01030000235223"/>
<evidence type="ECO:0008006" key="4">
    <source>
        <dbReference type="Google" id="ProtNLM"/>
    </source>
</evidence>
<dbReference type="AlphaFoldDB" id="A0A673W267"/>
<sequence length="109" mass="12239">MLRQILLNSTKALDFDLGMALQTHETVSVNASHGSVNMAALLRPTGSRGGMREDGELNKPDLATYLIICLLLFLLVLLIVFFINCQLRNSFFASMPYDRSLREARTSYK</sequence>
<feature type="transmembrane region" description="Helical" evidence="1">
    <location>
        <begin position="62"/>
        <end position="85"/>
    </location>
</feature>
<organism evidence="2 3">
    <name type="scientific">Salmo trutta</name>
    <name type="common">Brown trout</name>
    <dbReference type="NCBI Taxonomy" id="8032"/>
    <lineage>
        <taxon>Eukaryota</taxon>
        <taxon>Metazoa</taxon>
        <taxon>Chordata</taxon>
        <taxon>Craniata</taxon>
        <taxon>Vertebrata</taxon>
        <taxon>Euteleostomi</taxon>
        <taxon>Actinopterygii</taxon>
        <taxon>Neopterygii</taxon>
        <taxon>Teleostei</taxon>
        <taxon>Protacanthopterygii</taxon>
        <taxon>Salmoniformes</taxon>
        <taxon>Salmonidae</taxon>
        <taxon>Salmoninae</taxon>
        <taxon>Salmo</taxon>
    </lineage>
</organism>
<evidence type="ECO:0000256" key="1">
    <source>
        <dbReference type="SAM" id="Phobius"/>
    </source>
</evidence>
<keyword evidence="1" id="KW-0812">Transmembrane</keyword>
<reference evidence="2" key="2">
    <citation type="submission" date="2025-09" db="UniProtKB">
        <authorList>
            <consortium name="Ensembl"/>
        </authorList>
    </citation>
    <scope>IDENTIFICATION</scope>
</reference>
<accession>A0A673W267</accession>
<evidence type="ECO:0000313" key="3">
    <source>
        <dbReference type="Proteomes" id="UP000472277"/>
    </source>
</evidence>
<dbReference type="Proteomes" id="UP000472277">
    <property type="component" value="Chromosome 13"/>
</dbReference>